<sequence length="92" mass="11114">MFSREDLECLDPGYFEIIYMDDRDVTIMSRNTRHMWYIHNPEYPLMGSCIIFHKHKVSHPYHQHGRSNTLRQAVRSIKKHDKWQLGGRKITN</sequence>
<accession>A0ABR7PBC2</accession>
<comment type="caution">
    <text evidence="1">The sequence shown here is derived from an EMBL/GenBank/DDBJ whole genome shotgun (WGS) entry which is preliminary data.</text>
</comment>
<dbReference type="EMBL" id="JACRTP010000003">
    <property type="protein sequence ID" value="MBC8628718.1"/>
    <property type="molecule type" value="Genomic_DNA"/>
</dbReference>
<organism evidence="1 2">
    <name type="scientific">Blautia stercoris</name>
    <dbReference type="NCBI Taxonomy" id="871664"/>
    <lineage>
        <taxon>Bacteria</taxon>
        <taxon>Bacillati</taxon>
        <taxon>Bacillota</taxon>
        <taxon>Clostridia</taxon>
        <taxon>Lachnospirales</taxon>
        <taxon>Lachnospiraceae</taxon>
        <taxon>Blautia</taxon>
    </lineage>
</organism>
<reference evidence="1 2" key="1">
    <citation type="submission" date="2020-08" db="EMBL/GenBank/DDBJ databases">
        <title>Genome public.</title>
        <authorList>
            <person name="Liu C."/>
            <person name="Sun Q."/>
        </authorList>
    </citation>
    <scope>NUCLEOTIDE SEQUENCE [LARGE SCALE GENOMIC DNA]</scope>
    <source>
        <strain evidence="1 2">3_YM_SP_D4_24.mj</strain>
    </source>
</reference>
<protein>
    <submittedName>
        <fullName evidence="1">Uncharacterized protein</fullName>
    </submittedName>
</protein>
<dbReference type="Proteomes" id="UP000661649">
    <property type="component" value="Unassembled WGS sequence"/>
</dbReference>
<dbReference type="RefSeq" id="WP_187558627.1">
    <property type="nucleotide sequence ID" value="NZ_JACRTP010000003.1"/>
</dbReference>
<evidence type="ECO:0000313" key="1">
    <source>
        <dbReference type="EMBL" id="MBC8628718.1"/>
    </source>
</evidence>
<proteinExistence type="predicted"/>
<name>A0ABR7PBC2_9FIRM</name>
<gene>
    <name evidence="1" type="ORF">H8712_08815</name>
</gene>
<keyword evidence="2" id="KW-1185">Reference proteome</keyword>
<evidence type="ECO:0000313" key="2">
    <source>
        <dbReference type="Proteomes" id="UP000661649"/>
    </source>
</evidence>